<protein>
    <submittedName>
        <fullName evidence="8">Transcription factor bHLH112</fullName>
    </submittedName>
</protein>
<dbReference type="EMBL" id="JAUIZM010000008">
    <property type="protein sequence ID" value="KAK1368476.1"/>
    <property type="molecule type" value="Genomic_DNA"/>
</dbReference>
<accession>A0AAD8MCE3</accession>
<dbReference type="GO" id="GO:0005634">
    <property type="term" value="C:nucleus"/>
    <property type="evidence" value="ECO:0007669"/>
    <property type="project" value="UniProtKB-SubCell"/>
</dbReference>
<dbReference type="AlphaFoldDB" id="A0AAD8MCE3"/>
<dbReference type="GO" id="GO:0046983">
    <property type="term" value="F:protein dimerization activity"/>
    <property type="evidence" value="ECO:0007669"/>
    <property type="project" value="InterPro"/>
</dbReference>
<dbReference type="InterPro" id="IPR011598">
    <property type="entry name" value="bHLH_dom"/>
</dbReference>
<feature type="region of interest" description="Disordered" evidence="6">
    <location>
        <begin position="48"/>
        <end position="72"/>
    </location>
</feature>
<dbReference type="PANTHER" id="PTHR16223">
    <property type="entry name" value="TRANSCRIPTION FACTOR BHLH83-RELATED"/>
    <property type="match status" value="1"/>
</dbReference>
<keyword evidence="4" id="KW-0804">Transcription</keyword>
<evidence type="ECO:0000256" key="1">
    <source>
        <dbReference type="ARBA" id="ARBA00004123"/>
    </source>
</evidence>
<sequence length="429" mass="47625">MADEFRAGICAENWWMNPSQSTFGSSVCSPIVNNMDIISWPTDFDMKTKASDDQSGSANSEGSIIFQDTPKPFDQDGSCSALNSTLEMMDTNLSSSITADWNQTLLHDSKTNECNYQGIHLGSLNYRQDAAVDHLSDHIKKDWNPRKFSTINEISSMDAYKGPTNEGFPVSSSSYSYTSSLMQNLFDTDPAEQDTNFGNQSMEYPPLSNNCQGKLNEFPSSSLMKPSVLLPKRPLSHLNLPNNLAWNASNDGLCTSVQSQFFSPKFTDKLNCSSLSVKSNNERNRDMRTVVKNISTEGVFKRQRMQTPSPLPTFKVRKEKLGDRVTALQQLVSPFGKTDTASVLHEAIEYIKLVHDQVAVLITPYIKGGSTVPHEQTLRDPKGTNQELRSRGLCLVPISSTFPVASETTADFWTPTFGGSFSLIRNRNS</sequence>
<dbReference type="InterPro" id="IPR045843">
    <property type="entry name" value="IND-like"/>
</dbReference>
<dbReference type="PANTHER" id="PTHR16223:SF238">
    <property type="entry name" value="TRANSCRIPTION FACTOR BHLH114"/>
    <property type="match status" value="1"/>
</dbReference>
<evidence type="ECO:0000313" key="8">
    <source>
        <dbReference type="EMBL" id="KAK1368476.1"/>
    </source>
</evidence>
<comment type="caution">
    <text evidence="8">The sequence shown here is derived from an EMBL/GenBank/DDBJ whole genome shotgun (WGS) entry which is preliminary data.</text>
</comment>
<proteinExistence type="predicted"/>
<keyword evidence="5" id="KW-0539">Nucleus</keyword>
<feature type="compositionally biased region" description="Polar residues" evidence="6">
    <location>
        <begin position="53"/>
        <end position="62"/>
    </location>
</feature>
<dbReference type="InterPro" id="IPR036638">
    <property type="entry name" value="HLH_DNA-bd_sf"/>
</dbReference>
<keyword evidence="9" id="KW-1185">Reference proteome</keyword>
<dbReference type="GO" id="GO:0000981">
    <property type="term" value="F:DNA-binding transcription factor activity, RNA polymerase II-specific"/>
    <property type="evidence" value="ECO:0007669"/>
    <property type="project" value="TreeGrafter"/>
</dbReference>
<keyword evidence="2" id="KW-0805">Transcription regulation</keyword>
<gene>
    <name evidence="8" type="ORF">POM88_034568</name>
</gene>
<evidence type="ECO:0000313" key="9">
    <source>
        <dbReference type="Proteomes" id="UP001237642"/>
    </source>
</evidence>
<dbReference type="CDD" id="cd11393">
    <property type="entry name" value="bHLH_AtbHLH_like"/>
    <property type="match status" value="1"/>
</dbReference>
<dbReference type="GO" id="GO:0000978">
    <property type="term" value="F:RNA polymerase II cis-regulatory region sequence-specific DNA binding"/>
    <property type="evidence" value="ECO:0007669"/>
    <property type="project" value="TreeGrafter"/>
</dbReference>
<dbReference type="SUPFAM" id="SSF47459">
    <property type="entry name" value="HLH, helix-loop-helix DNA-binding domain"/>
    <property type="match status" value="1"/>
</dbReference>
<dbReference type="Proteomes" id="UP001237642">
    <property type="component" value="Unassembled WGS sequence"/>
</dbReference>
<evidence type="ECO:0000256" key="2">
    <source>
        <dbReference type="ARBA" id="ARBA00023015"/>
    </source>
</evidence>
<reference evidence="8" key="1">
    <citation type="submission" date="2023-02" db="EMBL/GenBank/DDBJ databases">
        <title>Genome of toxic invasive species Heracleum sosnowskyi carries increased number of genes despite the absence of recent whole-genome duplications.</title>
        <authorList>
            <person name="Schelkunov M."/>
            <person name="Shtratnikova V."/>
            <person name="Makarenko M."/>
            <person name="Klepikova A."/>
            <person name="Omelchenko D."/>
            <person name="Novikova G."/>
            <person name="Obukhova E."/>
            <person name="Bogdanov V."/>
            <person name="Penin A."/>
            <person name="Logacheva M."/>
        </authorList>
    </citation>
    <scope>NUCLEOTIDE SEQUENCE</scope>
    <source>
        <strain evidence="8">Hsosn_3</strain>
        <tissue evidence="8">Leaf</tissue>
    </source>
</reference>
<name>A0AAD8MCE3_9APIA</name>
<evidence type="ECO:0000259" key="7">
    <source>
        <dbReference type="PROSITE" id="PS50888"/>
    </source>
</evidence>
<evidence type="ECO:0000256" key="3">
    <source>
        <dbReference type="ARBA" id="ARBA00023125"/>
    </source>
</evidence>
<comment type="subcellular location">
    <subcellularLocation>
        <location evidence="1">Nucleus</location>
    </subcellularLocation>
</comment>
<feature type="domain" description="BHLH" evidence="7">
    <location>
        <begin position="305"/>
        <end position="354"/>
    </location>
</feature>
<organism evidence="8 9">
    <name type="scientific">Heracleum sosnowskyi</name>
    <dbReference type="NCBI Taxonomy" id="360622"/>
    <lineage>
        <taxon>Eukaryota</taxon>
        <taxon>Viridiplantae</taxon>
        <taxon>Streptophyta</taxon>
        <taxon>Embryophyta</taxon>
        <taxon>Tracheophyta</taxon>
        <taxon>Spermatophyta</taxon>
        <taxon>Magnoliopsida</taxon>
        <taxon>eudicotyledons</taxon>
        <taxon>Gunneridae</taxon>
        <taxon>Pentapetalae</taxon>
        <taxon>asterids</taxon>
        <taxon>campanulids</taxon>
        <taxon>Apiales</taxon>
        <taxon>Apiaceae</taxon>
        <taxon>Apioideae</taxon>
        <taxon>apioid superclade</taxon>
        <taxon>Tordylieae</taxon>
        <taxon>Tordyliinae</taxon>
        <taxon>Heracleum</taxon>
    </lineage>
</organism>
<evidence type="ECO:0000256" key="6">
    <source>
        <dbReference type="SAM" id="MobiDB-lite"/>
    </source>
</evidence>
<dbReference type="InterPro" id="IPR045239">
    <property type="entry name" value="bHLH95_bHLH"/>
</dbReference>
<reference evidence="8" key="2">
    <citation type="submission" date="2023-05" db="EMBL/GenBank/DDBJ databases">
        <authorList>
            <person name="Schelkunov M.I."/>
        </authorList>
    </citation>
    <scope>NUCLEOTIDE SEQUENCE</scope>
    <source>
        <strain evidence="8">Hsosn_3</strain>
        <tissue evidence="8">Leaf</tissue>
    </source>
</reference>
<dbReference type="PROSITE" id="PS50888">
    <property type="entry name" value="BHLH"/>
    <property type="match status" value="1"/>
</dbReference>
<keyword evidence="3" id="KW-0238">DNA-binding</keyword>
<evidence type="ECO:0000256" key="4">
    <source>
        <dbReference type="ARBA" id="ARBA00023163"/>
    </source>
</evidence>
<evidence type="ECO:0000256" key="5">
    <source>
        <dbReference type="ARBA" id="ARBA00023242"/>
    </source>
</evidence>